<evidence type="ECO:0000256" key="4">
    <source>
        <dbReference type="ARBA" id="ARBA00023242"/>
    </source>
</evidence>
<keyword evidence="2" id="KW-0805">Transcription regulation</keyword>
<dbReference type="Pfam" id="PF23176">
    <property type="entry name" value="bHLH_LHW"/>
    <property type="match status" value="1"/>
</dbReference>
<protein>
    <recommendedName>
        <fullName evidence="6">BHLH domain-containing protein</fullName>
    </recommendedName>
</protein>
<dbReference type="InterPro" id="IPR043561">
    <property type="entry name" value="LHW-like"/>
</dbReference>
<dbReference type="AlphaFoldDB" id="A0AAD8J4H5"/>
<reference evidence="7" key="1">
    <citation type="submission" date="2023-02" db="EMBL/GenBank/DDBJ databases">
        <title>Genome of toxic invasive species Heracleum sosnowskyi carries increased number of genes despite the absence of recent whole-genome duplications.</title>
        <authorList>
            <person name="Schelkunov M."/>
            <person name="Shtratnikova V."/>
            <person name="Makarenko M."/>
            <person name="Klepikova A."/>
            <person name="Omelchenko D."/>
            <person name="Novikova G."/>
            <person name="Obukhova E."/>
            <person name="Bogdanov V."/>
            <person name="Penin A."/>
            <person name="Logacheva M."/>
        </authorList>
    </citation>
    <scope>NUCLEOTIDE SEQUENCE</scope>
    <source>
        <strain evidence="7">Hsosn_3</strain>
        <tissue evidence="7">Leaf</tissue>
    </source>
</reference>
<dbReference type="Proteomes" id="UP001237642">
    <property type="component" value="Unassembled WGS sequence"/>
</dbReference>
<comment type="caution">
    <text evidence="7">The sequence shown here is derived from an EMBL/GenBank/DDBJ whole genome shotgun (WGS) entry which is preliminary data.</text>
</comment>
<evidence type="ECO:0000256" key="3">
    <source>
        <dbReference type="ARBA" id="ARBA00023163"/>
    </source>
</evidence>
<feature type="region of interest" description="Disordered" evidence="5">
    <location>
        <begin position="100"/>
        <end position="129"/>
    </location>
</feature>
<gene>
    <name evidence="7" type="ORF">POM88_006236</name>
</gene>
<evidence type="ECO:0000313" key="8">
    <source>
        <dbReference type="Proteomes" id="UP001237642"/>
    </source>
</evidence>
<dbReference type="GO" id="GO:0046983">
    <property type="term" value="F:protein dimerization activity"/>
    <property type="evidence" value="ECO:0007669"/>
    <property type="project" value="InterPro"/>
</dbReference>
<feature type="domain" description="BHLH" evidence="6">
    <location>
        <begin position="61"/>
        <end position="98"/>
    </location>
</feature>
<proteinExistence type="predicted"/>
<evidence type="ECO:0000256" key="1">
    <source>
        <dbReference type="ARBA" id="ARBA00004123"/>
    </source>
</evidence>
<organism evidence="7 8">
    <name type="scientific">Heracleum sosnowskyi</name>
    <dbReference type="NCBI Taxonomy" id="360622"/>
    <lineage>
        <taxon>Eukaryota</taxon>
        <taxon>Viridiplantae</taxon>
        <taxon>Streptophyta</taxon>
        <taxon>Embryophyta</taxon>
        <taxon>Tracheophyta</taxon>
        <taxon>Spermatophyta</taxon>
        <taxon>Magnoliopsida</taxon>
        <taxon>eudicotyledons</taxon>
        <taxon>Gunneridae</taxon>
        <taxon>Pentapetalae</taxon>
        <taxon>asterids</taxon>
        <taxon>campanulids</taxon>
        <taxon>Apiales</taxon>
        <taxon>Apiaceae</taxon>
        <taxon>Apioideae</taxon>
        <taxon>apioid superclade</taxon>
        <taxon>Tordylieae</taxon>
        <taxon>Tordyliinae</taxon>
        <taxon>Heracleum</taxon>
    </lineage>
</organism>
<evidence type="ECO:0000259" key="6">
    <source>
        <dbReference type="Pfam" id="PF23176"/>
    </source>
</evidence>
<sequence>MDRVRKASGVSSPSTSSFQSMTSALTGEDNKKGRPHIHPRKGSKLSNDSKRRSKGADNDQKARPRDRQLIQDHLKELRDLVPDGVKCSIDDKLRKVIHQEAAQGKNGKSANRNDSQQNGESWTYDLGPC</sequence>
<evidence type="ECO:0000313" key="7">
    <source>
        <dbReference type="EMBL" id="KAK1396373.1"/>
    </source>
</evidence>
<evidence type="ECO:0000256" key="2">
    <source>
        <dbReference type="ARBA" id="ARBA00023015"/>
    </source>
</evidence>
<name>A0AAD8J4H5_9APIA</name>
<dbReference type="GO" id="GO:0003700">
    <property type="term" value="F:DNA-binding transcription factor activity"/>
    <property type="evidence" value="ECO:0007669"/>
    <property type="project" value="InterPro"/>
</dbReference>
<comment type="subcellular location">
    <subcellularLocation>
        <location evidence="1">Nucleus</location>
    </subcellularLocation>
</comment>
<feature type="compositionally biased region" description="Basic residues" evidence="5">
    <location>
        <begin position="33"/>
        <end position="43"/>
    </location>
</feature>
<keyword evidence="4" id="KW-0539">Nucleus</keyword>
<evidence type="ECO:0000256" key="5">
    <source>
        <dbReference type="SAM" id="MobiDB-lite"/>
    </source>
</evidence>
<feature type="compositionally biased region" description="Basic and acidic residues" evidence="5">
    <location>
        <begin position="47"/>
        <end position="69"/>
    </location>
</feature>
<dbReference type="PANTHER" id="PTHR46196">
    <property type="entry name" value="TRANSCRIPTION FACTOR BHLH155-LIKE ISOFORM X1-RELATED"/>
    <property type="match status" value="1"/>
</dbReference>
<feature type="compositionally biased region" description="Polar residues" evidence="5">
    <location>
        <begin position="106"/>
        <end position="121"/>
    </location>
</feature>
<dbReference type="GO" id="GO:0005634">
    <property type="term" value="C:nucleus"/>
    <property type="evidence" value="ECO:0007669"/>
    <property type="project" value="UniProtKB-SubCell"/>
</dbReference>
<accession>A0AAD8J4H5</accession>
<dbReference type="PANTHER" id="PTHR46196:SF3">
    <property type="entry name" value="TRANSCRIPTION FACTOR LHW-LIKE ISOFORM X1"/>
    <property type="match status" value="1"/>
</dbReference>
<feature type="compositionally biased region" description="Low complexity" evidence="5">
    <location>
        <begin position="8"/>
        <end position="23"/>
    </location>
</feature>
<keyword evidence="3" id="KW-0804">Transcription</keyword>
<keyword evidence="8" id="KW-1185">Reference proteome</keyword>
<dbReference type="EMBL" id="JAUIZM010000002">
    <property type="protein sequence ID" value="KAK1396373.1"/>
    <property type="molecule type" value="Genomic_DNA"/>
</dbReference>
<dbReference type="InterPro" id="IPR011598">
    <property type="entry name" value="bHLH_dom"/>
</dbReference>
<reference evidence="7" key="2">
    <citation type="submission" date="2023-05" db="EMBL/GenBank/DDBJ databases">
        <authorList>
            <person name="Schelkunov M.I."/>
        </authorList>
    </citation>
    <scope>NUCLEOTIDE SEQUENCE</scope>
    <source>
        <strain evidence="7">Hsosn_3</strain>
        <tissue evidence="7">Leaf</tissue>
    </source>
</reference>
<feature type="region of interest" description="Disordered" evidence="5">
    <location>
        <begin position="1"/>
        <end position="69"/>
    </location>
</feature>